<evidence type="ECO:0000256" key="1">
    <source>
        <dbReference type="ARBA" id="ARBA00004141"/>
    </source>
</evidence>
<reference evidence="8 9" key="1">
    <citation type="journal article" date="2016" name="Syst. Appl. Microbiol.">
        <title>Pararhizobium polonicum sp. nov. isolated from tumors on stone fruit rootstocks.</title>
        <authorList>
            <person name="Pulawska J."/>
            <person name="Kuzmanovic N."/>
            <person name="Willems A."/>
            <person name="Pothier J.F."/>
        </authorList>
    </citation>
    <scope>NUCLEOTIDE SEQUENCE [LARGE SCALE GENOMIC DNA]</scope>
    <source>
        <strain evidence="8 9">F5.1</strain>
    </source>
</reference>
<organism evidence="8 9">
    <name type="scientific">Pararhizobium polonicum</name>
    <dbReference type="NCBI Taxonomy" id="1612624"/>
    <lineage>
        <taxon>Bacteria</taxon>
        <taxon>Pseudomonadati</taxon>
        <taxon>Pseudomonadota</taxon>
        <taxon>Alphaproteobacteria</taxon>
        <taxon>Hyphomicrobiales</taxon>
        <taxon>Rhizobiaceae</taxon>
        <taxon>Rhizobium/Agrobacterium group</taxon>
        <taxon>Pararhizobium</taxon>
    </lineage>
</organism>
<sequence>MAEILRLAIPFRSTGRETHHPILAVCAVLLGPFMVGFHSRLFGIGLVDLRGAFGLGVDEGAWLSTLATAPQIVFAPAVAWLAAAFGIRRVMVVPALIYAVVSLLIPFTRDFTALAVLHVLHGTLLGVFVPATLMIIFRNLPMKWWVTAIAIYAFRGAFTVNSGTALLDFYVQHFGWQYLYWQDVVLAPLLAFLAYNGAPRESVNMDLVQRADWGGMLLLGTGLAFLFVAVDQGNRLDWFENGVVVSALLGGLVLIAAFFVNEMLVEHPWASLGAIGARNVVLLLSIAMLYLMSSMSNSALVPNFLTTVAGLRPEQIGATLVAWVCVPLILMTPIAVWAMHRTDGRYLLFTGLCCFAGAALIGTGLSPDWNGDSFRTMCVLQGAGHILTFLPIIILTVANGDPKKAIAVAAYIQVIRLLGTQTAQALMTTYIRKGEQFHSYLTGLNLERGSEASVATLSALAHKMAGAGQAVSQSRATALLAQQVQKQANVLSFIDAFWLTFFCALGGLVILAFVTKAPKGPLSPA</sequence>
<dbReference type="PROSITE" id="PS50850">
    <property type="entry name" value="MFS"/>
    <property type="match status" value="1"/>
</dbReference>
<dbReference type="OrthoDB" id="9812221at2"/>
<feature type="transmembrane region" description="Helical" evidence="6">
    <location>
        <begin position="242"/>
        <end position="260"/>
    </location>
</feature>
<feature type="transmembrane region" description="Helical" evidence="6">
    <location>
        <begin position="320"/>
        <end position="339"/>
    </location>
</feature>
<dbReference type="PATRIC" id="fig|1612624.7.peg.3906"/>
<evidence type="ECO:0000256" key="5">
    <source>
        <dbReference type="ARBA" id="ARBA00023136"/>
    </source>
</evidence>
<dbReference type="STRING" id="1612624.ADU59_28635"/>
<comment type="subcellular location">
    <subcellularLocation>
        <location evidence="1">Membrane</location>
        <topology evidence="1">Multi-pass membrane protein</topology>
    </subcellularLocation>
</comment>
<feature type="transmembrane region" description="Helical" evidence="6">
    <location>
        <begin position="496"/>
        <end position="515"/>
    </location>
</feature>
<evidence type="ECO:0000313" key="9">
    <source>
        <dbReference type="Proteomes" id="UP000093111"/>
    </source>
</evidence>
<dbReference type="PANTHER" id="PTHR42718">
    <property type="entry name" value="MAJOR FACILITATOR SUPERFAMILY MULTIDRUG TRANSPORTER MFSC"/>
    <property type="match status" value="1"/>
</dbReference>
<dbReference type="PANTHER" id="PTHR42718:SF9">
    <property type="entry name" value="MAJOR FACILITATOR SUPERFAMILY MULTIDRUG TRANSPORTER MFSC"/>
    <property type="match status" value="1"/>
</dbReference>
<evidence type="ECO:0000256" key="6">
    <source>
        <dbReference type="SAM" id="Phobius"/>
    </source>
</evidence>
<evidence type="ECO:0000259" key="7">
    <source>
        <dbReference type="PROSITE" id="PS50850"/>
    </source>
</evidence>
<protein>
    <submittedName>
        <fullName evidence="8">Arabinose ABC transporter permease</fullName>
    </submittedName>
</protein>
<dbReference type="Gene3D" id="1.20.1250.20">
    <property type="entry name" value="MFS general substrate transporter like domains"/>
    <property type="match status" value="1"/>
</dbReference>
<dbReference type="AlphaFoldDB" id="A0A1C7NSV5"/>
<feature type="transmembrane region" description="Helical" evidence="6">
    <location>
        <begin position="90"/>
        <end position="107"/>
    </location>
</feature>
<dbReference type="Proteomes" id="UP000093111">
    <property type="component" value="Unassembled WGS sequence"/>
</dbReference>
<feature type="domain" description="Major facilitator superfamily (MFS) profile" evidence="7">
    <location>
        <begin position="24"/>
        <end position="519"/>
    </location>
</feature>
<gene>
    <name evidence="8" type="ORF">ADU59_28635</name>
</gene>
<dbReference type="SUPFAM" id="SSF103473">
    <property type="entry name" value="MFS general substrate transporter"/>
    <property type="match status" value="1"/>
</dbReference>
<dbReference type="Pfam" id="PF07690">
    <property type="entry name" value="MFS_1"/>
    <property type="match status" value="1"/>
</dbReference>
<feature type="transmembrane region" description="Helical" evidence="6">
    <location>
        <begin position="379"/>
        <end position="398"/>
    </location>
</feature>
<keyword evidence="5 6" id="KW-0472">Membrane</keyword>
<dbReference type="InterPro" id="IPR011701">
    <property type="entry name" value="MFS"/>
</dbReference>
<evidence type="ECO:0000256" key="2">
    <source>
        <dbReference type="ARBA" id="ARBA00022448"/>
    </source>
</evidence>
<accession>A0A1C7NSV5</accession>
<evidence type="ECO:0000256" key="3">
    <source>
        <dbReference type="ARBA" id="ARBA00022692"/>
    </source>
</evidence>
<feature type="transmembrane region" description="Helical" evidence="6">
    <location>
        <begin position="21"/>
        <end position="41"/>
    </location>
</feature>
<feature type="transmembrane region" description="Helical" evidence="6">
    <location>
        <begin position="61"/>
        <end position="83"/>
    </location>
</feature>
<dbReference type="InterPro" id="IPR020846">
    <property type="entry name" value="MFS_dom"/>
</dbReference>
<dbReference type="RefSeq" id="WP_068959129.1">
    <property type="nucleotide sequence ID" value="NZ_LGLV01000024.1"/>
</dbReference>
<dbReference type="InterPro" id="IPR036259">
    <property type="entry name" value="MFS_trans_sf"/>
</dbReference>
<keyword evidence="3 6" id="KW-0812">Transmembrane</keyword>
<dbReference type="GO" id="GO:0022857">
    <property type="term" value="F:transmembrane transporter activity"/>
    <property type="evidence" value="ECO:0007669"/>
    <property type="project" value="InterPro"/>
</dbReference>
<dbReference type="GO" id="GO:0016020">
    <property type="term" value="C:membrane"/>
    <property type="evidence" value="ECO:0007669"/>
    <property type="project" value="UniProtKB-SubCell"/>
</dbReference>
<feature type="transmembrane region" description="Helical" evidence="6">
    <location>
        <begin position="113"/>
        <end position="137"/>
    </location>
</feature>
<dbReference type="EMBL" id="LGLV01000024">
    <property type="protein sequence ID" value="OBZ92095.1"/>
    <property type="molecule type" value="Genomic_DNA"/>
</dbReference>
<name>A0A1C7NSV5_9HYPH</name>
<feature type="transmembrane region" description="Helical" evidence="6">
    <location>
        <begin position="210"/>
        <end position="230"/>
    </location>
</feature>
<keyword evidence="2" id="KW-0813">Transport</keyword>
<feature type="transmembrane region" description="Helical" evidence="6">
    <location>
        <begin position="179"/>
        <end position="198"/>
    </location>
</feature>
<comment type="caution">
    <text evidence="8">The sequence shown here is derived from an EMBL/GenBank/DDBJ whole genome shotgun (WGS) entry which is preliminary data.</text>
</comment>
<keyword evidence="9" id="KW-1185">Reference proteome</keyword>
<feature type="transmembrane region" description="Helical" evidence="6">
    <location>
        <begin position="280"/>
        <end position="300"/>
    </location>
</feature>
<evidence type="ECO:0000313" key="8">
    <source>
        <dbReference type="EMBL" id="OBZ92095.1"/>
    </source>
</evidence>
<evidence type="ECO:0000256" key="4">
    <source>
        <dbReference type="ARBA" id="ARBA00022989"/>
    </source>
</evidence>
<feature type="transmembrane region" description="Helical" evidence="6">
    <location>
        <begin position="346"/>
        <end position="367"/>
    </location>
</feature>
<feature type="transmembrane region" description="Helical" evidence="6">
    <location>
        <begin position="144"/>
        <end position="167"/>
    </location>
</feature>
<keyword evidence="4 6" id="KW-1133">Transmembrane helix</keyword>
<proteinExistence type="predicted"/>